<evidence type="ECO:0000313" key="1">
    <source>
        <dbReference type="EMBL" id="KAG5581693.1"/>
    </source>
</evidence>
<dbReference type="OrthoDB" id="1325953at2759"/>
<accession>A0A9J5X2P2</accession>
<gene>
    <name evidence="1" type="ORF">H5410_052320</name>
</gene>
<keyword evidence="2" id="KW-1185">Reference proteome</keyword>
<evidence type="ECO:0000313" key="2">
    <source>
        <dbReference type="Proteomes" id="UP000824120"/>
    </source>
</evidence>
<name>A0A9J5X2P2_SOLCO</name>
<reference evidence="1 2" key="1">
    <citation type="submission" date="2020-09" db="EMBL/GenBank/DDBJ databases">
        <title>De no assembly of potato wild relative species, Solanum commersonii.</title>
        <authorList>
            <person name="Cho K."/>
        </authorList>
    </citation>
    <scope>NUCLEOTIDE SEQUENCE [LARGE SCALE GENOMIC DNA]</scope>
    <source>
        <strain evidence="1">LZ3.2</strain>
        <tissue evidence="1">Leaf</tissue>
    </source>
</reference>
<proteinExistence type="predicted"/>
<organism evidence="1 2">
    <name type="scientific">Solanum commersonii</name>
    <name type="common">Commerson's wild potato</name>
    <name type="synonym">Commerson's nightshade</name>
    <dbReference type="NCBI Taxonomy" id="4109"/>
    <lineage>
        <taxon>Eukaryota</taxon>
        <taxon>Viridiplantae</taxon>
        <taxon>Streptophyta</taxon>
        <taxon>Embryophyta</taxon>
        <taxon>Tracheophyta</taxon>
        <taxon>Spermatophyta</taxon>
        <taxon>Magnoliopsida</taxon>
        <taxon>eudicotyledons</taxon>
        <taxon>Gunneridae</taxon>
        <taxon>Pentapetalae</taxon>
        <taxon>asterids</taxon>
        <taxon>lamiids</taxon>
        <taxon>Solanales</taxon>
        <taxon>Solanaceae</taxon>
        <taxon>Solanoideae</taxon>
        <taxon>Solaneae</taxon>
        <taxon>Solanum</taxon>
    </lineage>
</organism>
<protein>
    <submittedName>
        <fullName evidence="1">Uncharacterized protein</fullName>
    </submittedName>
</protein>
<comment type="caution">
    <text evidence="1">The sequence shown here is derived from an EMBL/GenBank/DDBJ whole genome shotgun (WGS) entry which is preliminary data.</text>
</comment>
<dbReference type="AlphaFoldDB" id="A0A9J5X2P2"/>
<dbReference type="EMBL" id="JACXVP010000010">
    <property type="protein sequence ID" value="KAG5581693.1"/>
    <property type="molecule type" value="Genomic_DNA"/>
</dbReference>
<dbReference type="Proteomes" id="UP000824120">
    <property type="component" value="Chromosome 10"/>
</dbReference>
<sequence>MLDHFKGLLASETVAMKSYFNPVSVNSIKKTLAELYAKMSNMKGGATLLNGGLDEPTRIYVLVFTTYFIATACCLKVQTSALIIIVYFSKLQLSRQEWLKGEASKTFPLGPNNINGEFDNFNFT</sequence>